<evidence type="ECO:0000256" key="1">
    <source>
        <dbReference type="SAM" id="MobiDB-lite"/>
    </source>
</evidence>
<dbReference type="AlphaFoldDB" id="C7J6R3"/>
<feature type="compositionally biased region" description="Pro residues" evidence="1">
    <location>
        <begin position="36"/>
        <end position="50"/>
    </location>
</feature>
<feature type="region of interest" description="Disordered" evidence="1">
    <location>
        <begin position="1"/>
        <end position="74"/>
    </location>
</feature>
<name>C7J6R3_ORYSJ</name>
<proteinExistence type="predicted"/>
<feature type="region of interest" description="Disordered" evidence="1">
    <location>
        <begin position="129"/>
        <end position="169"/>
    </location>
</feature>
<gene>
    <name evidence="2" type="ordered locus">Os09g0387150</name>
</gene>
<reference evidence="2 3" key="1">
    <citation type="journal article" date="2005" name="Nature">
        <title>The map-based sequence of the rice genome.</title>
        <authorList>
            <consortium name="International rice genome sequencing project (IRGSP)"/>
            <person name="Matsumoto T."/>
            <person name="Wu J."/>
            <person name="Kanamori H."/>
            <person name="Katayose Y."/>
            <person name="Fujisawa M."/>
            <person name="Namiki N."/>
            <person name="Mizuno H."/>
            <person name="Yamamoto K."/>
            <person name="Antonio B.A."/>
            <person name="Baba T."/>
            <person name="Sakata K."/>
            <person name="Nagamura Y."/>
            <person name="Aoki H."/>
            <person name="Arikawa K."/>
            <person name="Arita K."/>
            <person name="Bito T."/>
            <person name="Chiden Y."/>
            <person name="Fujitsuka N."/>
            <person name="Fukunaka R."/>
            <person name="Hamada M."/>
            <person name="Harada C."/>
            <person name="Hayashi A."/>
            <person name="Hijishita S."/>
            <person name="Honda M."/>
            <person name="Hosokawa S."/>
            <person name="Ichikawa Y."/>
            <person name="Idonuma A."/>
            <person name="Iijima M."/>
            <person name="Ikeda M."/>
            <person name="Ikeno M."/>
            <person name="Ito K."/>
            <person name="Ito S."/>
            <person name="Ito T."/>
            <person name="Ito Y."/>
            <person name="Ito Y."/>
            <person name="Iwabuchi A."/>
            <person name="Kamiya K."/>
            <person name="Karasawa W."/>
            <person name="Kurita K."/>
            <person name="Katagiri S."/>
            <person name="Kikuta A."/>
            <person name="Kobayashi H."/>
            <person name="Kobayashi N."/>
            <person name="Machita K."/>
            <person name="Maehara T."/>
            <person name="Masukawa M."/>
            <person name="Mizubayashi T."/>
            <person name="Mukai Y."/>
            <person name="Nagasaki H."/>
            <person name="Nagata Y."/>
            <person name="Naito S."/>
            <person name="Nakashima M."/>
            <person name="Nakama Y."/>
            <person name="Nakamichi Y."/>
            <person name="Nakamura M."/>
            <person name="Meguro A."/>
            <person name="Negishi M."/>
            <person name="Ohta I."/>
            <person name="Ohta T."/>
            <person name="Okamoto M."/>
            <person name="Ono N."/>
            <person name="Saji S."/>
            <person name="Sakaguchi M."/>
            <person name="Sakai K."/>
            <person name="Shibata M."/>
            <person name="Shimokawa T."/>
            <person name="Song J."/>
            <person name="Takazaki Y."/>
            <person name="Terasawa K."/>
            <person name="Tsugane M."/>
            <person name="Tsuji K."/>
            <person name="Ueda S."/>
            <person name="Waki K."/>
            <person name="Yamagata H."/>
            <person name="Yamamoto M."/>
            <person name="Yamamoto S."/>
            <person name="Yamane H."/>
            <person name="Yoshiki S."/>
            <person name="Yoshihara R."/>
            <person name="Yukawa K."/>
            <person name="Zhong H."/>
            <person name="Yano M."/>
            <person name="Yuan Q."/>
            <person name="Ouyang S."/>
            <person name="Liu J."/>
            <person name="Jones K.M."/>
            <person name="Gansberger K."/>
            <person name="Moffat K."/>
            <person name="Hill J."/>
            <person name="Bera J."/>
            <person name="Fadrosh D."/>
            <person name="Jin S."/>
            <person name="Johri S."/>
            <person name="Kim M."/>
            <person name="Overton L."/>
            <person name="Reardon M."/>
            <person name="Tsitrin T."/>
            <person name="Vuong H."/>
            <person name="Weaver B."/>
            <person name="Ciecko A."/>
            <person name="Tallon L."/>
            <person name="Jackson J."/>
            <person name="Pai G."/>
            <person name="Aken S.V."/>
            <person name="Utterback T."/>
            <person name="Reidmuller S."/>
            <person name="Feldblyum T."/>
            <person name="Hsiao J."/>
            <person name="Zismann V."/>
            <person name="Iobst S."/>
            <person name="de Vazeille A.R."/>
            <person name="Buell C.R."/>
            <person name="Ying K."/>
            <person name="Li Y."/>
            <person name="Lu T."/>
            <person name="Huang Y."/>
            <person name="Zhao Q."/>
            <person name="Feng Q."/>
            <person name="Zhang L."/>
            <person name="Zhu J."/>
            <person name="Weng Q."/>
            <person name="Mu J."/>
            <person name="Lu Y."/>
            <person name="Fan D."/>
            <person name="Liu Y."/>
            <person name="Guan J."/>
            <person name="Zhang Y."/>
            <person name="Yu S."/>
            <person name="Liu X."/>
            <person name="Zhang Y."/>
            <person name="Hong G."/>
            <person name="Han B."/>
            <person name="Choisne N."/>
            <person name="Demange N."/>
            <person name="Orjeda G."/>
            <person name="Samain S."/>
            <person name="Cattolico L."/>
            <person name="Pelletier E."/>
            <person name="Couloux A."/>
            <person name="Segurens B."/>
            <person name="Wincker P."/>
            <person name="D'Hont A."/>
            <person name="Scarpelli C."/>
            <person name="Weissenbach J."/>
            <person name="Salanoubat M."/>
            <person name="Quetier F."/>
            <person name="Yu Y."/>
            <person name="Kim H.R."/>
            <person name="Rambo T."/>
            <person name="Currie J."/>
            <person name="Collura K."/>
            <person name="Luo M."/>
            <person name="Yang T."/>
            <person name="Ammiraju J.S.S."/>
            <person name="Engler F."/>
            <person name="Soderlund C."/>
            <person name="Wing R.A."/>
            <person name="Palmer L.E."/>
            <person name="de la Bastide M."/>
            <person name="Spiegel L."/>
            <person name="Nascimento L."/>
            <person name="Zutavern T."/>
            <person name="O'Shaughnessy A."/>
            <person name="Dike S."/>
            <person name="Dedhia N."/>
            <person name="Preston R."/>
            <person name="Balija V."/>
            <person name="McCombie W.R."/>
            <person name="Chow T."/>
            <person name="Chen H."/>
            <person name="Chung M."/>
            <person name="Chen C."/>
            <person name="Shaw J."/>
            <person name="Wu H."/>
            <person name="Hsiao K."/>
            <person name="Chao Y."/>
            <person name="Chu M."/>
            <person name="Cheng C."/>
            <person name="Hour A."/>
            <person name="Lee P."/>
            <person name="Lin S."/>
            <person name="Lin Y."/>
            <person name="Liou J."/>
            <person name="Liu S."/>
            <person name="Hsing Y."/>
            <person name="Raghuvanshi S."/>
            <person name="Mohanty A."/>
            <person name="Bharti A.K."/>
            <person name="Gaur A."/>
            <person name="Gupta V."/>
            <person name="Kumar D."/>
            <person name="Ravi V."/>
            <person name="Vij S."/>
            <person name="Kapur A."/>
            <person name="Khurana P."/>
            <person name="Khurana P."/>
            <person name="Khurana J.P."/>
            <person name="Tyagi A.K."/>
            <person name="Gaikwad K."/>
            <person name="Singh A."/>
            <person name="Dalal V."/>
            <person name="Srivastava S."/>
            <person name="Dixit A."/>
            <person name="Pal A.K."/>
            <person name="Ghazi I.A."/>
            <person name="Yadav M."/>
            <person name="Pandit A."/>
            <person name="Bhargava A."/>
            <person name="Sureshbabu K."/>
            <person name="Batra K."/>
            <person name="Sharma T.R."/>
            <person name="Mohapatra T."/>
            <person name="Singh N.K."/>
            <person name="Messing J."/>
            <person name="Nelson A.B."/>
            <person name="Fuks G."/>
            <person name="Kavchok S."/>
            <person name="Keizer G."/>
            <person name="Linton E."/>
            <person name="Llaca V."/>
            <person name="Song R."/>
            <person name="Tanyolac B."/>
            <person name="Young S."/>
            <person name="Ho-Il K."/>
            <person name="Hahn J.H."/>
            <person name="Sangsakoo G."/>
            <person name="Vanavichit A."/>
            <person name="de Mattos Luiz.A.T."/>
            <person name="Zimmer P.D."/>
            <person name="Malone G."/>
            <person name="Dellagostin O."/>
            <person name="de Oliveira A.C."/>
            <person name="Bevan M."/>
            <person name="Bancroft I."/>
            <person name="Minx P."/>
            <person name="Cordum H."/>
            <person name="Wilson R."/>
            <person name="Cheng Z."/>
            <person name="Jin W."/>
            <person name="Jiang J."/>
            <person name="Leong S.A."/>
            <person name="Iwama H."/>
            <person name="Gojobori T."/>
            <person name="Itoh T."/>
            <person name="Niimura Y."/>
            <person name="Fujii Y."/>
            <person name="Habara T."/>
            <person name="Sakai H."/>
            <person name="Sato Y."/>
            <person name="Wilson G."/>
            <person name="Kumar K."/>
            <person name="McCouch S."/>
            <person name="Juretic N."/>
            <person name="Hoen D."/>
            <person name="Wright S."/>
            <person name="Bruskiewich R."/>
            <person name="Bureau T."/>
            <person name="Miyao A."/>
            <person name="Hirochika H."/>
            <person name="Nishikawa T."/>
            <person name="Kadowaki K."/>
            <person name="Sugiura M."/>
            <person name="Burr B."/>
            <person name="Sasaki T."/>
        </authorList>
    </citation>
    <scope>NUCLEOTIDE SEQUENCE [LARGE SCALE GENOMIC DNA]</scope>
    <source>
        <strain evidence="3">cv. Nipponbare</strain>
    </source>
</reference>
<feature type="compositionally biased region" description="Low complexity" evidence="1">
    <location>
        <begin position="148"/>
        <end position="161"/>
    </location>
</feature>
<sequence length="169" mass="17738">RPPPRTLCCRARRRPARGPLPSPHRCPAVAILSHSPPHPPTRRPGPPDPVTPASSPADPATLRRGGLAPLSPPPALFAAPWLPSGLLATPLPSPARRGCRRCLLSSQRRHCLPLSLLRRRRRPLVGEVVGAGSDSHGVPAGRSGHPESTASGTTAGSSVVTRAVVLPHR</sequence>
<organism evidence="2 3">
    <name type="scientific">Oryza sativa subsp. japonica</name>
    <name type="common">Rice</name>
    <dbReference type="NCBI Taxonomy" id="39947"/>
    <lineage>
        <taxon>Eukaryota</taxon>
        <taxon>Viridiplantae</taxon>
        <taxon>Streptophyta</taxon>
        <taxon>Embryophyta</taxon>
        <taxon>Tracheophyta</taxon>
        <taxon>Spermatophyta</taxon>
        <taxon>Magnoliopsida</taxon>
        <taxon>Liliopsida</taxon>
        <taxon>Poales</taxon>
        <taxon>Poaceae</taxon>
        <taxon>BOP clade</taxon>
        <taxon>Oryzoideae</taxon>
        <taxon>Oryzeae</taxon>
        <taxon>Oryzinae</taxon>
        <taxon>Oryza</taxon>
        <taxon>Oryza sativa</taxon>
    </lineage>
</organism>
<dbReference type="EMBL" id="AP008215">
    <property type="protein sequence ID" value="BAH94544.1"/>
    <property type="molecule type" value="Genomic_DNA"/>
</dbReference>
<evidence type="ECO:0000313" key="3">
    <source>
        <dbReference type="Proteomes" id="UP000000763"/>
    </source>
</evidence>
<protein>
    <submittedName>
        <fullName evidence="2">Os09g0387150 protein</fullName>
    </submittedName>
</protein>
<dbReference type="KEGG" id="dosa:Os09g0387150"/>
<dbReference type="Proteomes" id="UP000000763">
    <property type="component" value="Chromosome 9"/>
</dbReference>
<accession>C7J6R3</accession>
<reference evidence="3" key="2">
    <citation type="journal article" date="2008" name="Nucleic Acids Res.">
        <title>The rice annotation project database (RAP-DB): 2008 update.</title>
        <authorList>
            <consortium name="The rice annotation project (RAP)"/>
        </authorList>
    </citation>
    <scope>GENOME REANNOTATION</scope>
    <source>
        <strain evidence="3">cv. Nipponbare</strain>
    </source>
</reference>
<feature type="non-terminal residue" evidence="2">
    <location>
        <position position="1"/>
    </location>
</feature>
<evidence type="ECO:0000313" key="2">
    <source>
        <dbReference type="EMBL" id="BAH94544.1"/>
    </source>
</evidence>